<protein>
    <submittedName>
        <fullName evidence="1">Uncharacterized protein</fullName>
    </submittedName>
</protein>
<dbReference type="EMBL" id="BMAO01016347">
    <property type="protein sequence ID" value="GFR07917.1"/>
    <property type="molecule type" value="Genomic_DNA"/>
</dbReference>
<reference evidence="1" key="1">
    <citation type="submission" date="2020-07" db="EMBL/GenBank/DDBJ databases">
        <title>Multicomponent nature underlies the extraordinary mechanical properties of spider dragline silk.</title>
        <authorList>
            <person name="Kono N."/>
            <person name="Nakamura H."/>
            <person name="Mori M."/>
            <person name="Yoshida Y."/>
            <person name="Ohtoshi R."/>
            <person name="Malay A.D."/>
            <person name="Moran D.A.P."/>
            <person name="Tomita M."/>
            <person name="Numata K."/>
            <person name="Arakawa K."/>
        </authorList>
    </citation>
    <scope>NUCLEOTIDE SEQUENCE</scope>
</reference>
<proteinExistence type="predicted"/>
<comment type="caution">
    <text evidence="1">The sequence shown here is derived from an EMBL/GenBank/DDBJ whole genome shotgun (WGS) entry which is preliminary data.</text>
</comment>
<name>A0A8X6LGW4_TRICU</name>
<dbReference type="Proteomes" id="UP000887116">
    <property type="component" value="Unassembled WGS sequence"/>
</dbReference>
<evidence type="ECO:0000313" key="1">
    <source>
        <dbReference type="EMBL" id="GFR07917.1"/>
    </source>
</evidence>
<sequence length="86" mass="9464">MRTNHFSAEAENSPISDSETVNLCIPLELCEGFPEAYHQPATRVPPMVRVPQVGKRCPGASFSIVLIIQTTGFFNEIVKAHCHLAL</sequence>
<accession>A0A8X6LGW4</accession>
<keyword evidence="2" id="KW-1185">Reference proteome</keyword>
<evidence type="ECO:0000313" key="2">
    <source>
        <dbReference type="Proteomes" id="UP000887116"/>
    </source>
</evidence>
<dbReference type="AlphaFoldDB" id="A0A8X6LGW4"/>
<gene>
    <name evidence="1" type="ORF">TNCT_553021</name>
</gene>
<organism evidence="1 2">
    <name type="scientific">Trichonephila clavata</name>
    <name type="common">Joro spider</name>
    <name type="synonym">Nephila clavata</name>
    <dbReference type="NCBI Taxonomy" id="2740835"/>
    <lineage>
        <taxon>Eukaryota</taxon>
        <taxon>Metazoa</taxon>
        <taxon>Ecdysozoa</taxon>
        <taxon>Arthropoda</taxon>
        <taxon>Chelicerata</taxon>
        <taxon>Arachnida</taxon>
        <taxon>Araneae</taxon>
        <taxon>Araneomorphae</taxon>
        <taxon>Entelegynae</taxon>
        <taxon>Araneoidea</taxon>
        <taxon>Nephilidae</taxon>
        <taxon>Trichonephila</taxon>
    </lineage>
</organism>